<feature type="short sequence motif" description="GXGXXG" evidence="4">
    <location>
        <begin position="23"/>
        <end position="28"/>
    </location>
</feature>
<name>A0A9P5SPI6_9FUNG</name>
<keyword evidence="3 4" id="KW-0443">Lipid metabolism</keyword>
<dbReference type="AlphaFoldDB" id="A0A9P5SPI6"/>
<dbReference type="SUPFAM" id="SSF52151">
    <property type="entry name" value="FabD/lysophospholipase-like"/>
    <property type="match status" value="1"/>
</dbReference>
<evidence type="ECO:0000256" key="4">
    <source>
        <dbReference type="PROSITE-ProRule" id="PRU01161"/>
    </source>
</evidence>
<feature type="active site" description="Proton acceptor" evidence="4">
    <location>
        <position position="255"/>
    </location>
</feature>
<evidence type="ECO:0000259" key="5">
    <source>
        <dbReference type="PROSITE" id="PS51635"/>
    </source>
</evidence>
<protein>
    <recommendedName>
        <fullName evidence="5">PNPLA domain-containing protein</fullName>
    </recommendedName>
</protein>
<evidence type="ECO:0000256" key="2">
    <source>
        <dbReference type="ARBA" id="ARBA00022963"/>
    </source>
</evidence>
<organism evidence="6 7">
    <name type="scientific">Podila minutissima</name>
    <dbReference type="NCBI Taxonomy" id="64525"/>
    <lineage>
        <taxon>Eukaryota</taxon>
        <taxon>Fungi</taxon>
        <taxon>Fungi incertae sedis</taxon>
        <taxon>Mucoromycota</taxon>
        <taxon>Mortierellomycotina</taxon>
        <taxon>Mortierellomycetes</taxon>
        <taxon>Mortierellales</taxon>
        <taxon>Mortierellaceae</taxon>
        <taxon>Podila</taxon>
    </lineage>
</organism>
<dbReference type="InterPro" id="IPR002641">
    <property type="entry name" value="PNPLA_dom"/>
</dbReference>
<dbReference type="GO" id="GO:0016020">
    <property type="term" value="C:membrane"/>
    <property type="evidence" value="ECO:0007669"/>
    <property type="project" value="TreeGrafter"/>
</dbReference>
<feature type="domain" description="PNPLA" evidence="5">
    <location>
        <begin position="19"/>
        <end position="268"/>
    </location>
</feature>
<keyword evidence="7" id="KW-1185">Reference proteome</keyword>
<dbReference type="Gene3D" id="3.40.1090.10">
    <property type="entry name" value="Cytosolic phospholipase A2 catalytic domain"/>
    <property type="match status" value="1"/>
</dbReference>
<dbReference type="GO" id="GO:0046486">
    <property type="term" value="P:glycerolipid metabolic process"/>
    <property type="evidence" value="ECO:0007669"/>
    <property type="project" value="UniProtKB-ARBA"/>
</dbReference>
<dbReference type="EMBL" id="JAAAUY010000103">
    <property type="protein sequence ID" value="KAF9335361.1"/>
    <property type="molecule type" value="Genomic_DNA"/>
</dbReference>
<keyword evidence="2 4" id="KW-0442">Lipid degradation</keyword>
<dbReference type="PANTHER" id="PTHR24185:SF1">
    <property type="entry name" value="CALCIUM-INDEPENDENT PHOSPHOLIPASE A2-GAMMA"/>
    <property type="match status" value="1"/>
</dbReference>
<gene>
    <name evidence="6" type="ORF">BG006_000231</name>
</gene>
<dbReference type="PROSITE" id="PS51635">
    <property type="entry name" value="PNPLA"/>
    <property type="match status" value="1"/>
</dbReference>
<dbReference type="PANTHER" id="PTHR24185">
    <property type="entry name" value="CALCIUM-INDEPENDENT PHOSPHOLIPASE A2-GAMMA"/>
    <property type="match status" value="1"/>
</dbReference>
<accession>A0A9P5SPI6</accession>
<feature type="short sequence motif" description="GXSXG" evidence="4">
    <location>
        <begin position="63"/>
        <end position="67"/>
    </location>
</feature>
<dbReference type="Pfam" id="PF01734">
    <property type="entry name" value="Patatin"/>
    <property type="match status" value="1"/>
</dbReference>
<proteinExistence type="predicted"/>
<evidence type="ECO:0000256" key="3">
    <source>
        <dbReference type="ARBA" id="ARBA00023098"/>
    </source>
</evidence>
<dbReference type="GO" id="GO:0016042">
    <property type="term" value="P:lipid catabolic process"/>
    <property type="evidence" value="ECO:0007669"/>
    <property type="project" value="UniProtKB-UniRule"/>
</dbReference>
<evidence type="ECO:0000256" key="1">
    <source>
        <dbReference type="ARBA" id="ARBA00022801"/>
    </source>
</evidence>
<evidence type="ECO:0000313" key="6">
    <source>
        <dbReference type="EMBL" id="KAF9335361.1"/>
    </source>
</evidence>
<feature type="active site" description="Nucleophile" evidence="4">
    <location>
        <position position="65"/>
    </location>
</feature>
<evidence type="ECO:0000313" key="7">
    <source>
        <dbReference type="Proteomes" id="UP000696485"/>
    </source>
</evidence>
<dbReference type="InterPro" id="IPR016035">
    <property type="entry name" value="Acyl_Trfase/lysoPLipase"/>
</dbReference>
<keyword evidence="1 4" id="KW-0378">Hydrolase</keyword>
<dbReference type="GO" id="GO:0047499">
    <property type="term" value="F:calcium-independent phospholipase A2 activity"/>
    <property type="evidence" value="ECO:0007669"/>
    <property type="project" value="TreeGrafter"/>
</dbReference>
<dbReference type="Proteomes" id="UP000696485">
    <property type="component" value="Unassembled WGS sequence"/>
</dbReference>
<dbReference type="GO" id="GO:0019369">
    <property type="term" value="P:arachidonate metabolic process"/>
    <property type="evidence" value="ECO:0007669"/>
    <property type="project" value="TreeGrafter"/>
</dbReference>
<sequence>MATSTGITKFIHPHGARLLCLDGGGVRGIVSLMILDKIMKRVQERKGLTEVPRPADYFELAAGTSAGGITAIMLFRLHMTAEQAIEQYKSLSQEAFRPKVFGWSVPTFMEGFVSNIKFLLKTTRFESTTLDKAIDSVVEKYGLDPDDKAMKGKAPLYHPLASRMFACTVVKNRSEAALFRSYRKPTEQVEIITDFKPSLVDKVLLQGRDEISIGLTVKATSAAPTYFPEVVWKPKSVEQDLWETKGAENGLVFWDGGLLNNNPINQLWYARYDVVGPEEPEPPVSCVISLGTGYKNPGGQRPSLWLRLVNIATSVAAFVTNTDAKGKDFRRHVQDLNGRSEHRYTKYIRLNPNLKQYNIGLADYTKMGELEKLTKDYLQEEETQKWLEKAVEAICPPIVPAESRS</sequence>
<reference evidence="6" key="1">
    <citation type="journal article" date="2020" name="Fungal Divers.">
        <title>Resolving the Mortierellaceae phylogeny through synthesis of multi-gene phylogenetics and phylogenomics.</title>
        <authorList>
            <person name="Vandepol N."/>
            <person name="Liber J."/>
            <person name="Desiro A."/>
            <person name="Na H."/>
            <person name="Kennedy M."/>
            <person name="Barry K."/>
            <person name="Grigoriev I.V."/>
            <person name="Miller A.N."/>
            <person name="O'Donnell K."/>
            <person name="Stajich J.E."/>
            <person name="Bonito G."/>
        </authorList>
    </citation>
    <scope>NUCLEOTIDE SEQUENCE</scope>
    <source>
        <strain evidence="6">NVP1</strain>
    </source>
</reference>
<feature type="short sequence motif" description="DGA/G" evidence="4">
    <location>
        <begin position="255"/>
        <end position="257"/>
    </location>
</feature>
<comment type="caution">
    <text evidence="6">The sequence shown here is derived from an EMBL/GenBank/DDBJ whole genome shotgun (WGS) entry which is preliminary data.</text>
</comment>